<sequence length="105" mass="11475">MAIRDGEPPHPQEPQPKGNPMPLDTATKYHADTTTRLAVKLSAPNDENGNPRRGWMIFDSRGEYLGFVDEGHAALRQAGAVVELHTVPTTAAFYRACKAMPYAIA</sequence>
<dbReference type="RefSeq" id="WP_345133506.1">
    <property type="nucleotide sequence ID" value="NZ_BAABAT010000024.1"/>
</dbReference>
<organism evidence="2 3">
    <name type="scientific">Dactylosporangium darangshiense</name>
    <dbReference type="NCBI Taxonomy" id="579108"/>
    <lineage>
        <taxon>Bacteria</taxon>
        <taxon>Bacillati</taxon>
        <taxon>Actinomycetota</taxon>
        <taxon>Actinomycetes</taxon>
        <taxon>Micromonosporales</taxon>
        <taxon>Micromonosporaceae</taxon>
        <taxon>Dactylosporangium</taxon>
    </lineage>
</organism>
<name>A0ABP8DHY3_9ACTN</name>
<dbReference type="Proteomes" id="UP001500620">
    <property type="component" value="Unassembled WGS sequence"/>
</dbReference>
<keyword evidence="3" id="KW-1185">Reference proteome</keyword>
<dbReference type="EMBL" id="BAABAT010000024">
    <property type="protein sequence ID" value="GAA4256520.1"/>
    <property type="molecule type" value="Genomic_DNA"/>
</dbReference>
<proteinExistence type="predicted"/>
<evidence type="ECO:0000256" key="1">
    <source>
        <dbReference type="SAM" id="MobiDB-lite"/>
    </source>
</evidence>
<evidence type="ECO:0000313" key="2">
    <source>
        <dbReference type="EMBL" id="GAA4256520.1"/>
    </source>
</evidence>
<feature type="compositionally biased region" description="Basic and acidic residues" evidence="1">
    <location>
        <begin position="1"/>
        <end position="10"/>
    </location>
</feature>
<gene>
    <name evidence="2" type="ORF">GCM10022255_069700</name>
</gene>
<protein>
    <submittedName>
        <fullName evidence="2">Uncharacterized protein</fullName>
    </submittedName>
</protein>
<feature type="region of interest" description="Disordered" evidence="1">
    <location>
        <begin position="1"/>
        <end position="27"/>
    </location>
</feature>
<reference evidence="3" key="1">
    <citation type="journal article" date="2019" name="Int. J. Syst. Evol. Microbiol.">
        <title>The Global Catalogue of Microorganisms (GCM) 10K type strain sequencing project: providing services to taxonomists for standard genome sequencing and annotation.</title>
        <authorList>
            <consortium name="The Broad Institute Genomics Platform"/>
            <consortium name="The Broad Institute Genome Sequencing Center for Infectious Disease"/>
            <person name="Wu L."/>
            <person name="Ma J."/>
        </authorList>
    </citation>
    <scope>NUCLEOTIDE SEQUENCE [LARGE SCALE GENOMIC DNA]</scope>
    <source>
        <strain evidence="3">JCM 17441</strain>
    </source>
</reference>
<accession>A0ABP8DHY3</accession>
<comment type="caution">
    <text evidence="2">The sequence shown here is derived from an EMBL/GenBank/DDBJ whole genome shotgun (WGS) entry which is preliminary data.</text>
</comment>
<evidence type="ECO:0000313" key="3">
    <source>
        <dbReference type="Proteomes" id="UP001500620"/>
    </source>
</evidence>